<dbReference type="InterPro" id="IPR050545">
    <property type="entry name" value="Mycobact_MmpL"/>
</dbReference>
<feature type="transmembrane region" description="Helical" evidence="7">
    <location>
        <begin position="621"/>
        <end position="639"/>
    </location>
</feature>
<dbReference type="GO" id="GO:0005886">
    <property type="term" value="C:plasma membrane"/>
    <property type="evidence" value="ECO:0007669"/>
    <property type="project" value="UniProtKB-SubCell"/>
</dbReference>
<keyword evidence="5 7" id="KW-1133">Transmembrane helix</keyword>
<comment type="similarity">
    <text evidence="2">Belongs to the resistance-nodulation-cell division (RND) (TC 2.A.6) family. MmpL subfamily.</text>
</comment>
<feature type="transmembrane region" description="Helical" evidence="7">
    <location>
        <begin position="682"/>
        <end position="700"/>
    </location>
</feature>
<keyword evidence="6 7" id="KW-0472">Membrane</keyword>
<dbReference type="PANTHER" id="PTHR33406">
    <property type="entry name" value="MEMBRANE PROTEIN MJ1562-RELATED"/>
    <property type="match status" value="1"/>
</dbReference>
<comment type="subcellular location">
    <subcellularLocation>
        <location evidence="1">Cell membrane</location>
        <topology evidence="1">Multi-pass membrane protein</topology>
    </subcellularLocation>
</comment>
<evidence type="ECO:0000256" key="3">
    <source>
        <dbReference type="ARBA" id="ARBA00022475"/>
    </source>
</evidence>
<evidence type="ECO:0000256" key="4">
    <source>
        <dbReference type="ARBA" id="ARBA00022692"/>
    </source>
</evidence>
<feature type="transmembrane region" description="Helical" evidence="7">
    <location>
        <begin position="754"/>
        <end position="781"/>
    </location>
</feature>
<reference evidence="10" key="1">
    <citation type="journal article" date="2020" name="mSystems">
        <title>Genome- and Community-Level Interaction Insights into Carbon Utilization and Element Cycling Functions of Hydrothermarchaeota in Hydrothermal Sediment.</title>
        <authorList>
            <person name="Zhou Z."/>
            <person name="Liu Y."/>
            <person name="Xu W."/>
            <person name="Pan J."/>
            <person name="Luo Z.H."/>
            <person name="Li M."/>
        </authorList>
    </citation>
    <scope>NUCLEOTIDE SEQUENCE [LARGE SCALE GENOMIC DNA]</scope>
    <source>
        <strain evidence="10">SpSt-508</strain>
    </source>
</reference>
<feature type="transmembrane region" description="Helical" evidence="7">
    <location>
        <begin position="262"/>
        <end position="283"/>
    </location>
</feature>
<dbReference type="InterPro" id="IPR004869">
    <property type="entry name" value="MMPL_dom"/>
</dbReference>
<dbReference type="Pfam" id="PF03176">
    <property type="entry name" value="MMPL"/>
    <property type="match status" value="2"/>
</dbReference>
<evidence type="ECO:0000256" key="5">
    <source>
        <dbReference type="ARBA" id="ARBA00022989"/>
    </source>
</evidence>
<organism evidence="10">
    <name type="scientific">Schlesneria paludicola</name>
    <dbReference type="NCBI Taxonomy" id="360056"/>
    <lineage>
        <taxon>Bacteria</taxon>
        <taxon>Pseudomonadati</taxon>
        <taxon>Planctomycetota</taxon>
        <taxon>Planctomycetia</taxon>
        <taxon>Planctomycetales</taxon>
        <taxon>Planctomycetaceae</taxon>
        <taxon>Schlesneria</taxon>
    </lineage>
</organism>
<feature type="signal peptide" evidence="8">
    <location>
        <begin position="1"/>
        <end position="21"/>
    </location>
</feature>
<name>A0A7C4QWJ9_9PLAN</name>
<keyword evidence="3" id="KW-1003">Cell membrane</keyword>
<protein>
    <submittedName>
        <fullName evidence="10">MMPL family transporter</fullName>
    </submittedName>
</protein>
<feature type="transmembrane region" description="Helical" evidence="7">
    <location>
        <begin position="304"/>
        <end position="325"/>
    </location>
</feature>
<feature type="transmembrane region" description="Helical" evidence="7">
    <location>
        <begin position="728"/>
        <end position="748"/>
    </location>
</feature>
<evidence type="ECO:0000256" key="8">
    <source>
        <dbReference type="SAM" id="SignalP"/>
    </source>
</evidence>
<sequence length="813" mass="88693">MLIGWLLALLAAIAAAPPLEAVVQTGEFAFLPADSPSRVGERAFAQSFPEHSRASTIAVIVRRPAPGEHLTDEDLNFVDDDLDEGDPETQFELKERLRRLLPEELEVRGEDEAAEASSPVLTFRDKSTGRFLISPDRQATLVLIELQAEFLDTKNAPLIRAIEELLFEDEEFRQHVPQGLELALSGTAVVGRDMLRAAKESAKSTEKWTIILVVLLLLSIYRAPFLWLVPLSTVFAAVLLTMKLLCLAAERGWVVLFSGIESYVTVLLYGAGVDYCLFLIARYKEEVDQGIGSRQAVRDALGRVGAAIAASAGTVICGIGMMAFAEFGKFHEAGIAISFGLMIVLLAALSFTPALLTLMGQWVFWQPNWSELRGRLHAPFRWANGPADPQPGAFEAVAHQGWLQSLWDHVGAALLRRPFSIWAVSVIIMLPFAIVGVANYTHLSYGLLSDLPATARSVVGTNIVQRHFPAGTTGPITALIHSDQLDFTQLDGESGGVAVINSLTLGLRERAEDLLLSDVRSVSHPLGGDESLSTVTNPARRRIMTARAIQHYVSQVEGFGEHWTRVELTANIDPFSRDSIEHLTRLELELHRLLPPSTTLYLLGPTASIRDLKNVTDRDQVRIDLLVIAGVFAILVMLLRQPGICSYLIISVLFSYLATLGVTYLVYWWYDGAAFAGLDWKVPMFLFTILIAVGEDYNIFLMSRIEEEQVVHGPVEGVIQALSKTGRIISSCGIIMAGTFASLAAGTLKGMSQLGFALAFGVLLDTFVVRPVLVPAYLVLLHSGRLGPLGRWLGAKTLPAETAPAVTAGTTNT</sequence>
<accession>A0A7C4QWJ9</accession>
<dbReference type="SUPFAM" id="SSF82866">
    <property type="entry name" value="Multidrug efflux transporter AcrB transmembrane domain"/>
    <property type="match status" value="2"/>
</dbReference>
<dbReference type="Gene3D" id="1.20.1640.10">
    <property type="entry name" value="Multidrug efflux transporter AcrB transmembrane domain"/>
    <property type="match status" value="2"/>
</dbReference>
<evidence type="ECO:0000259" key="9">
    <source>
        <dbReference type="Pfam" id="PF03176"/>
    </source>
</evidence>
<feature type="domain" description="Membrane transport protein MMPL" evidence="9">
    <location>
        <begin position="30"/>
        <end position="405"/>
    </location>
</feature>
<evidence type="ECO:0000256" key="1">
    <source>
        <dbReference type="ARBA" id="ARBA00004651"/>
    </source>
</evidence>
<feature type="transmembrane region" description="Helical" evidence="7">
    <location>
        <begin position="234"/>
        <end position="256"/>
    </location>
</feature>
<feature type="transmembrane region" description="Helical" evidence="7">
    <location>
        <begin position="208"/>
        <end position="227"/>
    </location>
</feature>
<proteinExistence type="inferred from homology"/>
<feature type="transmembrane region" description="Helical" evidence="7">
    <location>
        <begin position="419"/>
        <end position="440"/>
    </location>
</feature>
<evidence type="ECO:0000313" key="10">
    <source>
        <dbReference type="EMBL" id="HGT40190.1"/>
    </source>
</evidence>
<comment type="caution">
    <text evidence="10">The sequence shown here is derived from an EMBL/GenBank/DDBJ whole genome shotgun (WGS) entry which is preliminary data.</text>
</comment>
<dbReference type="PANTHER" id="PTHR33406:SF6">
    <property type="entry name" value="MEMBRANE PROTEIN YDGH-RELATED"/>
    <property type="match status" value="1"/>
</dbReference>
<keyword evidence="4 7" id="KW-0812">Transmembrane</keyword>
<feature type="transmembrane region" description="Helical" evidence="7">
    <location>
        <begin position="337"/>
        <end position="365"/>
    </location>
</feature>
<evidence type="ECO:0000256" key="2">
    <source>
        <dbReference type="ARBA" id="ARBA00010157"/>
    </source>
</evidence>
<evidence type="ECO:0000256" key="6">
    <source>
        <dbReference type="ARBA" id="ARBA00023136"/>
    </source>
</evidence>
<evidence type="ECO:0000256" key="7">
    <source>
        <dbReference type="SAM" id="Phobius"/>
    </source>
</evidence>
<gene>
    <name evidence="10" type="ORF">ENS64_13155</name>
</gene>
<keyword evidence="8" id="KW-0732">Signal</keyword>
<dbReference type="EMBL" id="DSVQ01000016">
    <property type="protein sequence ID" value="HGT40190.1"/>
    <property type="molecule type" value="Genomic_DNA"/>
</dbReference>
<feature type="chain" id="PRO_5027654339" evidence="8">
    <location>
        <begin position="22"/>
        <end position="813"/>
    </location>
</feature>
<feature type="domain" description="Membrane transport protein MMPL" evidence="9">
    <location>
        <begin position="561"/>
        <end position="792"/>
    </location>
</feature>
<dbReference type="AlphaFoldDB" id="A0A7C4QWJ9"/>
<feature type="transmembrane region" description="Helical" evidence="7">
    <location>
        <begin position="646"/>
        <end position="670"/>
    </location>
</feature>